<dbReference type="GO" id="GO:0005615">
    <property type="term" value="C:extracellular space"/>
    <property type="evidence" value="ECO:0007669"/>
    <property type="project" value="TreeGrafter"/>
</dbReference>
<keyword evidence="2" id="KW-0964">Secreted</keyword>
<evidence type="ECO:0000256" key="6">
    <source>
        <dbReference type="ARBA" id="ARBA00023157"/>
    </source>
</evidence>
<dbReference type="PROSITE" id="PS50240">
    <property type="entry name" value="TRYPSIN_DOM"/>
    <property type="match status" value="1"/>
</dbReference>
<dbReference type="PANTHER" id="PTHR24264:SF65">
    <property type="entry name" value="SRCR DOMAIN-CONTAINING PROTEIN"/>
    <property type="match status" value="1"/>
</dbReference>
<evidence type="ECO:0000313" key="11">
    <source>
        <dbReference type="Proteomes" id="UP000694400"/>
    </source>
</evidence>
<dbReference type="GO" id="GO:0004252">
    <property type="term" value="F:serine-type endopeptidase activity"/>
    <property type="evidence" value="ECO:0007669"/>
    <property type="project" value="InterPro"/>
</dbReference>
<dbReference type="InterPro" id="IPR043504">
    <property type="entry name" value="Peptidase_S1_PA_chymotrypsin"/>
</dbReference>
<dbReference type="InterPro" id="IPR050127">
    <property type="entry name" value="Serine_Proteases_S1"/>
</dbReference>
<dbReference type="FunFam" id="2.40.10.10:FF:000002">
    <property type="entry name" value="Transmembrane protease serine"/>
    <property type="match status" value="1"/>
</dbReference>
<protein>
    <recommendedName>
        <fullName evidence="9">Peptidase S1 domain-containing protein</fullName>
    </recommendedName>
</protein>
<dbReference type="PROSITE" id="PS00134">
    <property type="entry name" value="TRYPSIN_HIS"/>
    <property type="match status" value="1"/>
</dbReference>
<dbReference type="PRINTS" id="PR00722">
    <property type="entry name" value="CHYMOTRYPSIN"/>
</dbReference>
<dbReference type="Ensembl" id="ENSAPLT00020017968.1">
    <property type="protein sequence ID" value="ENSAPLP00020016634.1"/>
    <property type="gene ID" value="ENSAPLG00020011971.1"/>
</dbReference>
<dbReference type="InterPro" id="IPR018114">
    <property type="entry name" value="TRYPSIN_HIS"/>
</dbReference>
<dbReference type="Pfam" id="PF00089">
    <property type="entry name" value="Trypsin"/>
    <property type="match status" value="1"/>
</dbReference>
<evidence type="ECO:0000256" key="3">
    <source>
        <dbReference type="ARBA" id="ARBA00022670"/>
    </source>
</evidence>
<sequence>MLARGGRPFCAGSLLGNKWIVTAAHCLHNDLDMESPQLRSSDLLAPSSFSIILGKHSTLRQDDTEQQMHPKTLLVHPSYRPDTLEYDIGLVELSGAAALNDYVMPICFPDQEQPRGKSFAALLSLFCHGEGAQEVEVPIVEHSECRDAYARLHRTVTDDMLCAGEKEGGNDACSGDSGGPMVTFSPEKSQWQLLGTVSWGDGCGVKEQYGVYSSVIRSLEWLRKVTAVEH</sequence>
<accession>A0A8B9T6T2</accession>
<dbReference type="InterPro" id="IPR009003">
    <property type="entry name" value="Peptidase_S1_PA"/>
</dbReference>
<evidence type="ECO:0000259" key="9">
    <source>
        <dbReference type="PROSITE" id="PS50240"/>
    </source>
</evidence>
<evidence type="ECO:0000256" key="7">
    <source>
        <dbReference type="ARBA" id="ARBA00024195"/>
    </source>
</evidence>
<dbReference type="GO" id="GO:0006508">
    <property type="term" value="P:proteolysis"/>
    <property type="evidence" value="ECO:0007669"/>
    <property type="project" value="UniProtKB-KW"/>
</dbReference>
<name>A0A8B9T6T2_ANAPL</name>
<dbReference type="InterPro" id="IPR001254">
    <property type="entry name" value="Trypsin_dom"/>
</dbReference>
<evidence type="ECO:0000256" key="8">
    <source>
        <dbReference type="RuleBase" id="RU363034"/>
    </source>
</evidence>
<organism evidence="10 11">
    <name type="scientific">Anas platyrhynchos</name>
    <name type="common">Mallard</name>
    <name type="synonym">Anas boschas</name>
    <dbReference type="NCBI Taxonomy" id="8839"/>
    <lineage>
        <taxon>Eukaryota</taxon>
        <taxon>Metazoa</taxon>
        <taxon>Chordata</taxon>
        <taxon>Craniata</taxon>
        <taxon>Vertebrata</taxon>
        <taxon>Euteleostomi</taxon>
        <taxon>Archelosauria</taxon>
        <taxon>Archosauria</taxon>
        <taxon>Dinosauria</taxon>
        <taxon>Saurischia</taxon>
        <taxon>Theropoda</taxon>
        <taxon>Coelurosauria</taxon>
        <taxon>Aves</taxon>
        <taxon>Neognathae</taxon>
        <taxon>Galloanserae</taxon>
        <taxon>Anseriformes</taxon>
        <taxon>Anatidae</taxon>
        <taxon>Anatinae</taxon>
        <taxon>Anas</taxon>
    </lineage>
</organism>
<keyword evidence="4 8" id="KW-0378">Hydrolase</keyword>
<feature type="domain" description="Peptidase S1" evidence="9">
    <location>
        <begin position="1"/>
        <end position="227"/>
    </location>
</feature>
<dbReference type="CDD" id="cd00190">
    <property type="entry name" value="Tryp_SPc"/>
    <property type="match status" value="1"/>
</dbReference>
<reference evidence="10" key="1">
    <citation type="submission" date="2019-08" db="EMBL/GenBank/DDBJ databases">
        <title>Three high-quality genomes provides insights into domestication of ducks.</title>
        <authorList>
            <person name="Hou Z.C."/>
            <person name="Zhu F."/>
            <person name="Yin Z.T."/>
            <person name="Zhang F."/>
        </authorList>
    </citation>
    <scope>NUCLEOTIDE SEQUENCE [LARGE SCALE GENOMIC DNA]</scope>
</reference>
<keyword evidence="5 8" id="KW-0720">Serine protease</keyword>
<dbReference type="SMART" id="SM00020">
    <property type="entry name" value="Tryp_SPc"/>
    <property type="match status" value="1"/>
</dbReference>
<keyword evidence="6" id="KW-1015">Disulfide bond</keyword>
<dbReference type="Proteomes" id="UP000694400">
    <property type="component" value="Chromosome 9"/>
</dbReference>
<reference evidence="10" key="3">
    <citation type="submission" date="2025-09" db="UniProtKB">
        <authorList>
            <consortium name="Ensembl"/>
        </authorList>
    </citation>
    <scope>IDENTIFICATION</scope>
</reference>
<dbReference type="PROSITE" id="PS00135">
    <property type="entry name" value="TRYPSIN_SER"/>
    <property type="match status" value="1"/>
</dbReference>
<evidence type="ECO:0000256" key="1">
    <source>
        <dbReference type="ARBA" id="ARBA00004613"/>
    </source>
</evidence>
<evidence type="ECO:0000256" key="4">
    <source>
        <dbReference type="ARBA" id="ARBA00022801"/>
    </source>
</evidence>
<dbReference type="SUPFAM" id="SSF50494">
    <property type="entry name" value="Trypsin-like serine proteases"/>
    <property type="match status" value="1"/>
</dbReference>
<dbReference type="Gene3D" id="2.40.10.10">
    <property type="entry name" value="Trypsin-like serine proteases"/>
    <property type="match status" value="2"/>
</dbReference>
<comment type="subcellular location">
    <subcellularLocation>
        <location evidence="1">Secreted</location>
    </subcellularLocation>
</comment>
<dbReference type="AlphaFoldDB" id="A0A8B9T6T2"/>
<evidence type="ECO:0000313" key="10">
    <source>
        <dbReference type="Ensembl" id="ENSAPLP00020016634.1"/>
    </source>
</evidence>
<dbReference type="InterPro" id="IPR033116">
    <property type="entry name" value="TRYPSIN_SER"/>
</dbReference>
<proteinExistence type="inferred from homology"/>
<evidence type="ECO:0000256" key="2">
    <source>
        <dbReference type="ARBA" id="ARBA00022525"/>
    </source>
</evidence>
<keyword evidence="3 8" id="KW-0645">Protease</keyword>
<comment type="similarity">
    <text evidence="7">Belongs to the peptidase S1 family. CLIP subfamily.</text>
</comment>
<dbReference type="PANTHER" id="PTHR24264">
    <property type="entry name" value="TRYPSIN-RELATED"/>
    <property type="match status" value="1"/>
</dbReference>
<evidence type="ECO:0000256" key="5">
    <source>
        <dbReference type="ARBA" id="ARBA00022825"/>
    </source>
</evidence>
<dbReference type="InterPro" id="IPR001314">
    <property type="entry name" value="Peptidase_S1A"/>
</dbReference>
<reference evidence="10" key="2">
    <citation type="submission" date="2025-08" db="UniProtKB">
        <authorList>
            <consortium name="Ensembl"/>
        </authorList>
    </citation>
    <scope>IDENTIFICATION</scope>
</reference>